<dbReference type="InterPro" id="IPR039015">
    <property type="entry name" value="ENDOD1"/>
</dbReference>
<dbReference type="EMBL" id="JADDUC010000162">
    <property type="protein sequence ID" value="KAG0116766.1"/>
    <property type="molecule type" value="Genomic_DNA"/>
</dbReference>
<keyword evidence="7" id="KW-0175">Coiled coil</keyword>
<gene>
    <name evidence="11" type="ORF">IHE44_0012655</name>
    <name evidence="10" type="ORF">IHE44_003693</name>
</gene>
<dbReference type="GO" id="GO:0003676">
    <property type="term" value="F:nucleic acid binding"/>
    <property type="evidence" value="ECO:0007669"/>
    <property type="project" value="InterPro"/>
</dbReference>
<feature type="domain" description="ENPP1-3/EXOG-like endonuclease/phosphodiesterase" evidence="8">
    <location>
        <begin position="141"/>
        <end position="303"/>
    </location>
</feature>
<sequence>MGGEISGHFGSSAMPVMENCIDPLAGAGQEDPYGASGFLGEGRISGEDKLTVSASMIRNLLFEKELTQEPATELVNLTFSTKATKSSNEGNQVLASCLWLGHSEVVKSFTRCPQFFYAQTPPNDGLRPTNAARICQVYGNKYHFDTLYDRDLHIPVYSAYIYKLGNGSRTNFWFVVPQAITQDYNNLQGLDCGHLTPCCHQSGNESKWATFTLTNIVPQDKALNGGAWKEFEDQTMAQKTQGCDTTYVITGAVPGSTYISSRRVNVPNHIWVLVSCLWLGHSEVVKSFETSCPQFFFREIPPNEALEPQKPAWICQRYKNQYYFATLYDRKMRIPVYSAYIYQPGPGKRPKTWLVEPQLIGPIYPKTMEKEWTLLNQYNVSLEKLSQSQAILHDYKNLTGLNRGHLNPNGHHDDYSSRMATFTLTNIVPQDEKLNGGAWNNYEQQTMMRRTQGCTTTYVIVGAVPGNNYIAKGRVNKPSHLWSAACCMVDNNYVKAWAVIAENDKNEVQLLTLGELEDTLTELYGRGQVLASCLWLGHSEVVKSFTRCPQFFYAQTPPNDGLRPTNAARICQIYENKYRFATLYDRNRRIPVYSAYIYKPGNGDRYDSWFVEPQEGKEGRNDLGKKFKPTHMKNNIKVMNKKEGSWVTTFLVQGLKGGTDQMSGIRAGLCVAQIPECSGNGEMRVREKNKKRVNVQDYQLENTTEVLVSCLWLGHSEVVKSFETSCPQFFFREIPPNEALEPQKPAWICQRYKNQYYFATLYDRKMRIPVYSAYIYQPGPGKRPKTWLVEPQLIGPIYPKTMEKEWTLLNQYNVSLEKLSQSQAILHDYKNLTGLNRGHLNPNGHHDDYSSRMATFTLTNIVPQDEKLNGGAWNNYEQQTMMRRTQGCTTTYVIVGAVPGNNYIAKGRVNKPSHLWSAACCMVDNNYVKAWAVIAENDKNEVQLLTLGELEDTLTELYGRGQLIKQTYGKDMASEASIIKEKITSQVIGQSQAIDQDYRDALGLDRGHLCPSGHQTGNDNKWATFTLTNIVPQDTVFNQGTWHDYEEVTMPQKTQGCDTTYVITGAVPGNTNIANGRVNVPSYIWSAACCLKGKKPIRAWGAIAKNERNQNRVKTLELVELENRLAQLYKKGGEGKERRNDMGKKLKEARMKMNIKMLNEKE</sequence>
<dbReference type="SMART" id="SM00892">
    <property type="entry name" value="Endonuclease_NS"/>
    <property type="match status" value="4"/>
</dbReference>
<dbReference type="GO" id="GO:0004519">
    <property type="term" value="F:endonuclease activity"/>
    <property type="evidence" value="ECO:0007669"/>
    <property type="project" value="UniProtKB-KW"/>
</dbReference>
<dbReference type="InterPro" id="IPR044929">
    <property type="entry name" value="DNA/RNA_non-sp_Endonuclease_sf"/>
</dbReference>
<dbReference type="Pfam" id="PF01223">
    <property type="entry name" value="Endonuclease_NS"/>
    <property type="match status" value="4"/>
</dbReference>
<dbReference type="GO" id="GO:0016787">
    <property type="term" value="F:hydrolase activity"/>
    <property type="evidence" value="ECO:0007669"/>
    <property type="project" value="InterPro"/>
</dbReference>
<feature type="coiled-coil region" evidence="7">
    <location>
        <begin position="1104"/>
        <end position="1131"/>
    </location>
</feature>
<dbReference type="InterPro" id="IPR001604">
    <property type="entry name" value="Endo_G_ENPP1-like_dom"/>
</dbReference>
<accession>A0A835NKL0</accession>
<dbReference type="SUPFAM" id="SSF54060">
    <property type="entry name" value="His-Me finger endonucleases"/>
    <property type="match status" value="5"/>
</dbReference>
<feature type="domain" description="DNA/RNA non-specific endonuclease/pyrophosphatase/phosphodiesterase" evidence="9">
    <location>
        <begin position="964"/>
        <end position="1131"/>
    </location>
</feature>
<keyword evidence="5 11" id="KW-0378">Hydrolase</keyword>
<name>A0A835NKL0_9PASS</name>
<keyword evidence="5 11" id="KW-0255">Endonuclease</keyword>
<dbReference type="SMART" id="SM00477">
    <property type="entry name" value="NUC"/>
    <property type="match status" value="4"/>
</dbReference>
<organism evidence="10">
    <name type="scientific">Lamprotornis superbus</name>
    <dbReference type="NCBI Taxonomy" id="245042"/>
    <lineage>
        <taxon>Eukaryota</taxon>
        <taxon>Metazoa</taxon>
        <taxon>Chordata</taxon>
        <taxon>Craniata</taxon>
        <taxon>Vertebrata</taxon>
        <taxon>Euteleostomi</taxon>
        <taxon>Archelosauria</taxon>
        <taxon>Archosauria</taxon>
        <taxon>Dinosauria</taxon>
        <taxon>Saurischia</taxon>
        <taxon>Theropoda</taxon>
        <taxon>Coelurosauria</taxon>
        <taxon>Aves</taxon>
        <taxon>Neognathae</taxon>
        <taxon>Neoaves</taxon>
        <taxon>Telluraves</taxon>
        <taxon>Australaves</taxon>
        <taxon>Passeriformes</taxon>
        <taxon>Sturnidae</taxon>
        <taxon>Lamprotornis</taxon>
    </lineage>
</organism>
<evidence type="ECO:0000256" key="5">
    <source>
        <dbReference type="ARBA" id="ARBA00022759"/>
    </source>
</evidence>
<evidence type="ECO:0000256" key="7">
    <source>
        <dbReference type="SAM" id="Coils"/>
    </source>
</evidence>
<dbReference type="InterPro" id="IPR020821">
    <property type="entry name" value="ENPP1-3/EXOG-like_nuc-like"/>
</dbReference>
<dbReference type="PROSITE" id="PS01070">
    <property type="entry name" value="NUCLEASE_NON_SPEC"/>
    <property type="match status" value="1"/>
</dbReference>
<proteinExistence type="inferred from homology"/>
<comment type="caution">
    <text evidence="10">The sequence shown here is derived from an EMBL/GenBank/DDBJ whole genome shotgun (WGS) entry which is preliminary data.</text>
</comment>
<dbReference type="EMBL" id="JADDUC020000005">
    <property type="protein sequence ID" value="KAI1239529.1"/>
    <property type="molecule type" value="Genomic_DNA"/>
</dbReference>
<dbReference type="AlphaFoldDB" id="A0A835NKL0"/>
<reference evidence="11 12" key="2">
    <citation type="journal article" date="2021" name="J. Hered.">
        <title>Feather Gene Expression Elucidates the Developmental Basis of Plumage Iridescence in African Starlings.</title>
        <authorList>
            <person name="Rubenstein D.R."/>
            <person name="Corvelo A."/>
            <person name="MacManes M.D."/>
            <person name="Maia R."/>
            <person name="Narzisi G."/>
            <person name="Rousaki A."/>
            <person name="Vandenabeele P."/>
            <person name="Shawkey M.D."/>
            <person name="Solomon J."/>
        </authorList>
    </citation>
    <scope>NUCLEOTIDE SEQUENCE [LARGE SCALE GENOMIC DNA]</scope>
    <source>
        <strain evidence="11">SS15</strain>
    </source>
</reference>
<dbReference type="InterPro" id="IPR018524">
    <property type="entry name" value="DNA/RNA_endonuclease_AS"/>
</dbReference>
<evidence type="ECO:0000313" key="12">
    <source>
        <dbReference type="Proteomes" id="UP000618051"/>
    </source>
</evidence>
<evidence type="ECO:0000313" key="10">
    <source>
        <dbReference type="EMBL" id="KAG0116766.1"/>
    </source>
</evidence>
<keyword evidence="4" id="KW-0479">Metal-binding</keyword>
<dbReference type="PANTHER" id="PTHR21472:SF26">
    <property type="entry name" value="ENDONUCLEASE DOMAIN CONTAINING 1"/>
    <property type="match status" value="1"/>
</dbReference>
<feature type="domain" description="DNA/RNA non-specific endonuclease/pyrophosphatase/phosphodiesterase" evidence="9">
    <location>
        <begin position="140"/>
        <end position="303"/>
    </location>
</feature>
<dbReference type="Gene3D" id="3.40.570.10">
    <property type="entry name" value="Extracellular Endonuclease, subunit A"/>
    <property type="match status" value="5"/>
</dbReference>
<reference evidence="11" key="3">
    <citation type="submission" date="2022-01" db="EMBL/GenBank/DDBJ databases">
        <authorList>
            <person name="Rubenstein D.R."/>
        </authorList>
    </citation>
    <scope>NUCLEOTIDE SEQUENCE</scope>
    <source>
        <strain evidence="11">SS15</strain>
        <tissue evidence="11">Liver</tissue>
    </source>
</reference>
<evidence type="ECO:0000256" key="4">
    <source>
        <dbReference type="ARBA" id="ARBA00022723"/>
    </source>
</evidence>
<evidence type="ECO:0000259" key="8">
    <source>
        <dbReference type="SMART" id="SM00477"/>
    </source>
</evidence>
<keyword evidence="3" id="KW-0540">Nuclease</keyword>
<dbReference type="OrthoDB" id="69221at2759"/>
<dbReference type="PANTHER" id="PTHR21472">
    <property type="entry name" value="ENDONUCLEASE DOMAIN-CONTAINING 1 PROTEIN ENDOD1"/>
    <property type="match status" value="1"/>
</dbReference>
<evidence type="ECO:0000256" key="6">
    <source>
        <dbReference type="ARBA" id="ARBA00022842"/>
    </source>
</evidence>
<feature type="non-terminal residue" evidence="10">
    <location>
        <position position="1162"/>
    </location>
</feature>
<keyword evidence="6" id="KW-0460">Magnesium</keyword>
<feature type="domain" description="DNA/RNA non-specific endonuclease/pyrophosphatase/phosphodiesterase" evidence="9">
    <location>
        <begin position="320"/>
        <end position="531"/>
    </location>
</feature>
<evidence type="ECO:0000256" key="1">
    <source>
        <dbReference type="ARBA" id="ARBA00001946"/>
    </source>
</evidence>
<evidence type="ECO:0000256" key="3">
    <source>
        <dbReference type="ARBA" id="ARBA00022722"/>
    </source>
</evidence>
<feature type="domain" description="DNA/RNA non-specific endonuclease/pyrophosphatase/phosphodiesterase" evidence="9">
    <location>
        <begin position="754"/>
        <end position="960"/>
    </location>
</feature>
<comment type="similarity">
    <text evidence="2">Belongs to the DNA/RNA non-specific endonuclease family.</text>
</comment>
<evidence type="ECO:0000259" key="9">
    <source>
        <dbReference type="SMART" id="SM00892"/>
    </source>
</evidence>
<evidence type="ECO:0000313" key="11">
    <source>
        <dbReference type="EMBL" id="KAI1239529.1"/>
    </source>
</evidence>
<keyword evidence="12" id="KW-1185">Reference proteome</keyword>
<dbReference type="InterPro" id="IPR044925">
    <property type="entry name" value="His-Me_finger_sf"/>
</dbReference>
<reference evidence="10" key="1">
    <citation type="submission" date="2020-10" db="EMBL/GenBank/DDBJ databases">
        <title>Feather gene expression reveals the developmental basis of iridescence in African starlings.</title>
        <authorList>
            <person name="Rubenstein D.R."/>
        </authorList>
    </citation>
    <scope>NUCLEOTIDE SEQUENCE</scope>
    <source>
        <strain evidence="10">SS15</strain>
        <tissue evidence="10">Liver</tissue>
    </source>
</reference>
<comment type="cofactor">
    <cofactor evidence="1">
        <name>Mg(2+)</name>
        <dbReference type="ChEBI" id="CHEBI:18420"/>
    </cofactor>
</comment>
<feature type="domain" description="ENPP1-3/EXOG-like endonuclease/phosphodiesterase" evidence="8">
    <location>
        <begin position="321"/>
        <end position="531"/>
    </location>
</feature>
<evidence type="ECO:0000256" key="2">
    <source>
        <dbReference type="ARBA" id="ARBA00010052"/>
    </source>
</evidence>
<dbReference type="GO" id="GO:0046872">
    <property type="term" value="F:metal ion binding"/>
    <property type="evidence" value="ECO:0007669"/>
    <property type="project" value="UniProtKB-KW"/>
</dbReference>
<feature type="domain" description="ENPP1-3/EXOG-like endonuclease/phosphodiesterase" evidence="8">
    <location>
        <begin position="755"/>
        <end position="965"/>
    </location>
</feature>
<protein>
    <submittedName>
        <fullName evidence="11">Endonuclease domain-containing 1 protein</fullName>
    </submittedName>
</protein>
<feature type="domain" description="ENPP1-3/EXOG-like endonuclease/phosphodiesterase" evidence="8">
    <location>
        <begin position="967"/>
        <end position="1136"/>
    </location>
</feature>
<dbReference type="Proteomes" id="UP000618051">
    <property type="component" value="Unassembled WGS sequence"/>
</dbReference>